<dbReference type="CDD" id="cd03784">
    <property type="entry name" value="GT1_Gtf-like"/>
    <property type="match status" value="1"/>
</dbReference>
<dbReference type="GO" id="GO:0008194">
    <property type="term" value="F:UDP-glycosyltransferase activity"/>
    <property type="evidence" value="ECO:0007669"/>
    <property type="project" value="InterPro"/>
</dbReference>
<dbReference type="Proteomes" id="UP000530424">
    <property type="component" value="Unassembled WGS sequence"/>
</dbReference>
<dbReference type="InterPro" id="IPR002213">
    <property type="entry name" value="UDP_glucos_trans"/>
</dbReference>
<organism evidence="2 3">
    <name type="scientific">Nocardioides thalensis</name>
    <dbReference type="NCBI Taxonomy" id="1914755"/>
    <lineage>
        <taxon>Bacteria</taxon>
        <taxon>Bacillati</taxon>
        <taxon>Actinomycetota</taxon>
        <taxon>Actinomycetes</taxon>
        <taxon>Propionibacteriales</taxon>
        <taxon>Nocardioidaceae</taxon>
        <taxon>Nocardioides</taxon>
    </lineage>
</organism>
<dbReference type="Pfam" id="PF06722">
    <property type="entry name" value="EryCIII-like_C"/>
    <property type="match status" value="1"/>
</dbReference>
<evidence type="ECO:0000259" key="1">
    <source>
        <dbReference type="Pfam" id="PF06722"/>
    </source>
</evidence>
<dbReference type="SUPFAM" id="SSF53756">
    <property type="entry name" value="UDP-Glycosyltransferase/glycogen phosphorylase"/>
    <property type="match status" value="1"/>
</dbReference>
<dbReference type="GO" id="GO:0017000">
    <property type="term" value="P:antibiotic biosynthetic process"/>
    <property type="evidence" value="ECO:0007669"/>
    <property type="project" value="UniProtKB-ARBA"/>
</dbReference>
<feature type="domain" description="Erythromycin biosynthesis protein CIII-like C-terminal" evidence="1">
    <location>
        <begin position="279"/>
        <end position="418"/>
    </location>
</feature>
<accession>A0A853C353</accession>
<dbReference type="InterPro" id="IPR010610">
    <property type="entry name" value="EryCIII-like_C"/>
</dbReference>
<dbReference type="EMBL" id="JACCFP010000001">
    <property type="protein sequence ID" value="NYJ01617.1"/>
    <property type="molecule type" value="Genomic_DNA"/>
</dbReference>
<proteinExistence type="predicted"/>
<dbReference type="Gene3D" id="3.40.50.2000">
    <property type="entry name" value="Glycogen Phosphorylase B"/>
    <property type="match status" value="2"/>
</dbReference>
<dbReference type="InterPro" id="IPR050426">
    <property type="entry name" value="Glycosyltransferase_28"/>
</dbReference>
<dbReference type="FunFam" id="3.40.50.2000:FF:000072">
    <property type="entry name" value="Glycosyl transferase"/>
    <property type="match status" value="1"/>
</dbReference>
<comment type="caution">
    <text evidence="2">The sequence shown here is derived from an EMBL/GenBank/DDBJ whole genome shotgun (WGS) entry which is preliminary data.</text>
</comment>
<evidence type="ECO:0000313" key="3">
    <source>
        <dbReference type="Proteomes" id="UP000530424"/>
    </source>
</evidence>
<dbReference type="AlphaFoldDB" id="A0A853C353"/>
<keyword evidence="2" id="KW-0808">Transferase</keyword>
<gene>
    <name evidence="2" type="ORF">HNR19_002315</name>
</gene>
<keyword evidence="3" id="KW-1185">Reference proteome</keyword>
<evidence type="ECO:0000313" key="2">
    <source>
        <dbReference type="EMBL" id="NYJ01617.1"/>
    </source>
</evidence>
<name>A0A853C353_9ACTN</name>
<dbReference type="RefSeq" id="WP_179668081.1">
    <property type="nucleotide sequence ID" value="NZ_JACCFP010000001.1"/>
</dbReference>
<reference evidence="2 3" key="1">
    <citation type="submission" date="2020-07" db="EMBL/GenBank/DDBJ databases">
        <title>Sequencing the genomes of 1000 actinobacteria strains.</title>
        <authorList>
            <person name="Klenk H.-P."/>
        </authorList>
    </citation>
    <scope>NUCLEOTIDE SEQUENCE [LARGE SCALE GENOMIC DNA]</scope>
    <source>
        <strain evidence="2 3">DSM 103833</strain>
    </source>
</reference>
<dbReference type="GO" id="GO:0016758">
    <property type="term" value="F:hexosyltransferase activity"/>
    <property type="evidence" value="ECO:0007669"/>
    <property type="project" value="UniProtKB-ARBA"/>
</dbReference>
<protein>
    <submittedName>
        <fullName evidence="2">MGT family glycosyltransferase</fullName>
    </submittedName>
</protein>
<sequence>MASIIIGSVPIHGHVTPLLGVARHFAARGDDVRFLTGARFASAVEAAGAEHLPLPPEADYDDRQDWSRVFPERARLKGTKAIAFDLENVFIRPGRGQYDALLAAHAARAADVVLVDPGFSGGAYFASLERRPPIVVCGVVPLPVGSRDTAPFGMGLPPARILNRARNRILAALADRIMAGPEAVAQQAHQELHGRPLPGSVMDWMGRAEAIAQFTVPAFEYPRSDAPPNLHFVGPQQVSASSIPTPDWWHELDGSRPVVHLTQGTIANRDWTQVVEPSLTALADEDVLVVVATGGRPLDTLPPLPANARAAEMLPYDELLPRTDVFVTNGGYGGVQEALRHGVPVVATGGKEDKPEVGARVAWSGIGRRIRSDRPSPRQMRRAIRAVLSVERYRARARELAEEVAAAPGLAGVEQIVVGLASGGRGDRATGAD</sequence>
<dbReference type="PANTHER" id="PTHR48050">
    <property type="entry name" value="STEROL 3-BETA-GLUCOSYLTRANSFERASE"/>
    <property type="match status" value="1"/>
</dbReference>
<dbReference type="PANTHER" id="PTHR48050:SF13">
    <property type="entry name" value="STEROL 3-BETA-GLUCOSYLTRANSFERASE UGT80A2"/>
    <property type="match status" value="1"/>
</dbReference>